<dbReference type="GO" id="GO:0016925">
    <property type="term" value="P:protein sumoylation"/>
    <property type="evidence" value="ECO:0007669"/>
    <property type="project" value="UniProtKB-UniPathway"/>
</dbReference>
<dbReference type="PANTHER" id="PTHR21330:SF1">
    <property type="entry name" value="E3 SUMO-PROTEIN LIGASE NSE2"/>
    <property type="match status" value="1"/>
</dbReference>
<keyword evidence="5" id="KW-0479">Metal-binding</keyword>
<comment type="subcellular location">
    <subcellularLocation>
        <location evidence="1">Nucleus</location>
    </subcellularLocation>
</comment>
<keyword evidence="7" id="KW-0833">Ubl conjugation pathway</keyword>
<evidence type="ECO:0000256" key="2">
    <source>
        <dbReference type="ARBA" id="ARBA00004718"/>
    </source>
</evidence>
<dbReference type="InterPro" id="IPR026846">
    <property type="entry name" value="Nse2(Mms21)"/>
</dbReference>
<evidence type="ECO:0000256" key="4">
    <source>
        <dbReference type="ARBA" id="ARBA00022679"/>
    </source>
</evidence>
<evidence type="ECO:0000313" key="14">
    <source>
        <dbReference type="Proteomes" id="UP000076798"/>
    </source>
</evidence>
<dbReference type="Proteomes" id="UP000076798">
    <property type="component" value="Unassembled WGS sequence"/>
</dbReference>
<evidence type="ECO:0000256" key="11">
    <source>
        <dbReference type="SAM" id="MobiDB-lite"/>
    </source>
</evidence>
<evidence type="ECO:0000313" key="13">
    <source>
        <dbReference type="EMBL" id="KZT40622.1"/>
    </source>
</evidence>
<keyword evidence="6 10" id="KW-0863">Zinc-finger</keyword>
<dbReference type="STRING" id="1314776.A0A166FGP2"/>
<proteinExistence type="inferred from homology"/>
<feature type="compositionally biased region" description="Acidic residues" evidence="11">
    <location>
        <begin position="322"/>
        <end position="334"/>
    </location>
</feature>
<dbReference type="PANTHER" id="PTHR21330">
    <property type="entry name" value="E3 SUMO-PROTEIN LIGASE NSE2"/>
    <property type="match status" value="1"/>
</dbReference>
<dbReference type="Gene3D" id="3.30.40.10">
    <property type="entry name" value="Zinc/RING finger domain, C3HC4 (zinc finger)"/>
    <property type="match status" value="1"/>
</dbReference>
<evidence type="ECO:0000256" key="9">
    <source>
        <dbReference type="ARBA" id="ARBA00023242"/>
    </source>
</evidence>
<dbReference type="GO" id="GO:0030915">
    <property type="term" value="C:Smc5-Smc6 complex"/>
    <property type="evidence" value="ECO:0007669"/>
    <property type="project" value="InterPro"/>
</dbReference>
<evidence type="ECO:0000256" key="1">
    <source>
        <dbReference type="ARBA" id="ARBA00004123"/>
    </source>
</evidence>
<dbReference type="GO" id="GO:0061665">
    <property type="term" value="F:SUMO ligase activity"/>
    <property type="evidence" value="ECO:0007669"/>
    <property type="project" value="TreeGrafter"/>
</dbReference>
<dbReference type="InterPro" id="IPR013083">
    <property type="entry name" value="Znf_RING/FYVE/PHD"/>
</dbReference>
<feature type="region of interest" description="Disordered" evidence="11">
    <location>
        <begin position="1"/>
        <end position="65"/>
    </location>
</feature>
<protein>
    <recommendedName>
        <fullName evidence="12">SP-RING-type domain-containing protein</fullName>
    </recommendedName>
</protein>
<evidence type="ECO:0000259" key="12">
    <source>
        <dbReference type="PROSITE" id="PS51044"/>
    </source>
</evidence>
<evidence type="ECO:0000256" key="10">
    <source>
        <dbReference type="PROSITE-ProRule" id="PRU00452"/>
    </source>
</evidence>
<comment type="similarity">
    <text evidence="3">Belongs to the NSE2 family.</text>
</comment>
<feature type="compositionally biased region" description="Basic and acidic residues" evidence="11">
    <location>
        <begin position="310"/>
        <end position="321"/>
    </location>
</feature>
<gene>
    <name evidence="13" type="ORF">SISSUDRAFT_1001878</name>
</gene>
<dbReference type="EMBL" id="KV428030">
    <property type="protein sequence ID" value="KZT40622.1"/>
    <property type="molecule type" value="Genomic_DNA"/>
</dbReference>
<accession>A0A166FGP2</accession>
<keyword evidence="14" id="KW-1185">Reference proteome</keyword>
<evidence type="ECO:0000256" key="3">
    <source>
        <dbReference type="ARBA" id="ARBA00008212"/>
    </source>
</evidence>
<dbReference type="SUPFAM" id="SSF57850">
    <property type="entry name" value="RING/U-box"/>
    <property type="match status" value="1"/>
</dbReference>
<comment type="pathway">
    <text evidence="2">Protein modification; protein sumoylation.</text>
</comment>
<keyword evidence="8" id="KW-0862">Zinc</keyword>
<dbReference type="GO" id="GO:0000724">
    <property type="term" value="P:double-strand break repair via homologous recombination"/>
    <property type="evidence" value="ECO:0007669"/>
    <property type="project" value="InterPro"/>
</dbReference>
<dbReference type="OrthoDB" id="26899at2759"/>
<reference evidence="13 14" key="1">
    <citation type="journal article" date="2016" name="Mol. Biol. Evol.">
        <title>Comparative Genomics of Early-Diverging Mushroom-Forming Fungi Provides Insights into the Origins of Lignocellulose Decay Capabilities.</title>
        <authorList>
            <person name="Nagy L.G."/>
            <person name="Riley R."/>
            <person name="Tritt A."/>
            <person name="Adam C."/>
            <person name="Daum C."/>
            <person name="Floudas D."/>
            <person name="Sun H."/>
            <person name="Yadav J.S."/>
            <person name="Pangilinan J."/>
            <person name="Larsson K.H."/>
            <person name="Matsuura K."/>
            <person name="Barry K."/>
            <person name="Labutti K."/>
            <person name="Kuo R."/>
            <person name="Ohm R.A."/>
            <person name="Bhattacharya S.S."/>
            <person name="Shirouzu T."/>
            <person name="Yoshinaga Y."/>
            <person name="Martin F.M."/>
            <person name="Grigoriev I.V."/>
            <person name="Hibbett D.S."/>
        </authorList>
    </citation>
    <scope>NUCLEOTIDE SEQUENCE [LARGE SCALE GENOMIC DNA]</scope>
    <source>
        <strain evidence="13 14">HHB10207 ss-3</strain>
    </source>
</reference>
<feature type="domain" description="SP-RING-type" evidence="12">
    <location>
        <begin position="234"/>
        <end position="314"/>
    </location>
</feature>
<keyword evidence="4" id="KW-0808">Transferase</keyword>
<evidence type="ECO:0000256" key="6">
    <source>
        <dbReference type="ARBA" id="ARBA00022771"/>
    </source>
</evidence>
<feature type="region of interest" description="Disordered" evidence="11">
    <location>
        <begin position="310"/>
        <end position="334"/>
    </location>
</feature>
<dbReference type="InterPro" id="IPR004181">
    <property type="entry name" value="Znf_MIZ"/>
</dbReference>
<sequence length="334" mass="38372">MPGLNKKSSKKRRVTKREEDDEDKENEGRAEENGHQSTSRAQASEMAMDEDDMGDANGQGEVDMAPEFHFDPENFTDLPLGKEEEMEILKGITGEWSQLAKTLNPEGFQLTANVARTVADRADEAEWNERSEELNTLMRDMINLHKEVQIREKTVDNLRQRVLRGEEITDVLDQWRTNTDQQIEAYHALTSRQKFAKNDAYSKYWSGVWEAKHQDAMPPITAFLPREEGDEEDDEDEIEIGGVTQDYKCPLTLTLLVEPMTSKKCKHSFSKAAILEYLGRGTKRCPAAGCNKELRAVDLEEDEDLARRTKEAAKREERRREEEEDQIMDVVDDD</sequence>
<evidence type="ECO:0000256" key="5">
    <source>
        <dbReference type="ARBA" id="ARBA00022723"/>
    </source>
</evidence>
<keyword evidence="9" id="KW-0539">Nucleus</keyword>
<dbReference type="AlphaFoldDB" id="A0A166FGP2"/>
<dbReference type="UniPathway" id="UPA00886"/>
<name>A0A166FGP2_9AGAM</name>
<evidence type="ECO:0000256" key="8">
    <source>
        <dbReference type="ARBA" id="ARBA00022833"/>
    </source>
</evidence>
<dbReference type="CDD" id="cd16651">
    <property type="entry name" value="SPL-RING_NSE2"/>
    <property type="match status" value="1"/>
</dbReference>
<dbReference type="PROSITE" id="PS51044">
    <property type="entry name" value="ZF_SP_RING"/>
    <property type="match status" value="1"/>
</dbReference>
<organism evidence="13 14">
    <name type="scientific">Sistotremastrum suecicum HHB10207 ss-3</name>
    <dbReference type="NCBI Taxonomy" id="1314776"/>
    <lineage>
        <taxon>Eukaryota</taxon>
        <taxon>Fungi</taxon>
        <taxon>Dikarya</taxon>
        <taxon>Basidiomycota</taxon>
        <taxon>Agaricomycotina</taxon>
        <taxon>Agaricomycetes</taxon>
        <taxon>Sistotremastrales</taxon>
        <taxon>Sistotremastraceae</taxon>
        <taxon>Sistotremastrum</taxon>
    </lineage>
</organism>
<dbReference type="Pfam" id="PF11789">
    <property type="entry name" value="zf-Nse"/>
    <property type="match status" value="1"/>
</dbReference>
<evidence type="ECO:0000256" key="7">
    <source>
        <dbReference type="ARBA" id="ARBA00022786"/>
    </source>
</evidence>
<dbReference type="GO" id="GO:0005634">
    <property type="term" value="C:nucleus"/>
    <property type="evidence" value="ECO:0007669"/>
    <property type="project" value="UniProtKB-SubCell"/>
</dbReference>
<dbReference type="GO" id="GO:0008270">
    <property type="term" value="F:zinc ion binding"/>
    <property type="evidence" value="ECO:0007669"/>
    <property type="project" value="UniProtKB-KW"/>
</dbReference>